<dbReference type="EMBL" id="KY774314">
    <property type="protein sequence ID" value="ART31224.1"/>
    <property type="molecule type" value="Genomic_DNA"/>
</dbReference>
<protein>
    <submittedName>
        <fullName evidence="2">Uncharacterized protein</fullName>
    </submittedName>
</protein>
<name>A0A1Y0B1H2_9LAMI</name>
<dbReference type="AlphaFoldDB" id="A0A1Y0B1H2"/>
<feature type="region of interest" description="Disordered" evidence="1">
    <location>
        <begin position="1"/>
        <end position="21"/>
    </location>
</feature>
<geneLocation type="mitochondrion" evidence="2"/>
<sequence length="39" mass="4465">MTEFGRKSSMLKEKKQSPVSKESPYLRIASLFLDFNIAS</sequence>
<evidence type="ECO:0000313" key="2">
    <source>
        <dbReference type="EMBL" id="ART31224.1"/>
    </source>
</evidence>
<evidence type="ECO:0000256" key="1">
    <source>
        <dbReference type="SAM" id="MobiDB-lite"/>
    </source>
</evidence>
<organism evidence="2">
    <name type="scientific">Utricularia reniformis</name>
    <dbReference type="NCBI Taxonomy" id="192314"/>
    <lineage>
        <taxon>Eukaryota</taxon>
        <taxon>Viridiplantae</taxon>
        <taxon>Streptophyta</taxon>
        <taxon>Embryophyta</taxon>
        <taxon>Tracheophyta</taxon>
        <taxon>Spermatophyta</taxon>
        <taxon>Magnoliopsida</taxon>
        <taxon>eudicotyledons</taxon>
        <taxon>Gunneridae</taxon>
        <taxon>Pentapetalae</taxon>
        <taxon>asterids</taxon>
        <taxon>lamiids</taxon>
        <taxon>Lamiales</taxon>
        <taxon>Lentibulariaceae</taxon>
        <taxon>Utricularia</taxon>
    </lineage>
</organism>
<gene>
    <name evidence="2" type="ORF">AEK19_MT1000</name>
</gene>
<proteinExistence type="predicted"/>
<feature type="compositionally biased region" description="Basic and acidic residues" evidence="1">
    <location>
        <begin position="1"/>
        <end position="16"/>
    </location>
</feature>
<keyword evidence="2" id="KW-0496">Mitochondrion</keyword>
<reference evidence="2" key="1">
    <citation type="submission" date="2017-03" db="EMBL/GenBank/DDBJ databases">
        <title>The mitochondrial genome of the carnivorous plant Utricularia reniformis (Lentibulariaceae): structure, comparative analysis and evolutionary landmarks.</title>
        <authorList>
            <person name="Silva S.R."/>
            <person name="Alvarenga D.O."/>
            <person name="Michael T.P."/>
            <person name="Miranda V.F.O."/>
            <person name="Varani A.M."/>
        </authorList>
    </citation>
    <scope>NUCLEOTIDE SEQUENCE</scope>
</reference>
<accession>A0A1Y0B1H2</accession>